<evidence type="ECO:0000313" key="2">
    <source>
        <dbReference type="Proteomes" id="UP001280121"/>
    </source>
</evidence>
<accession>A0AAE0CRJ0</accession>
<dbReference type="Proteomes" id="UP001280121">
    <property type="component" value="Unassembled WGS sequence"/>
</dbReference>
<dbReference type="EMBL" id="JANJYI010000002">
    <property type="protein sequence ID" value="KAK2660807.1"/>
    <property type="molecule type" value="Genomic_DNA"/>
</dbReference>
<sequence>MSLKIGQGSYGFVYRGKLKGTIELIGYAAGGNSISYYKPLPWTVHVQIVLDVAKDFGLVKLLEHFSEVAATASRIIGTFGYLAPE</sequence>
<proteinExistence type="predicted"/>
<evidence type="ECO:0000313" key="1">
    <source>
        <dbReference type="EMBL" id="KAK2660807.1"/>
    </source>
</evidence>
<protein>
    <recommendedName>
        <fullName evidence="3">Protein kinase domain-containing protein</fullName>
    </recommendedName>
</protein>
<gene>
    <name evidence="1" type="ORF">Ddye_007340</name>
</gene>
<dbReference type="AlphaFoldDB" id="A0AAE0CRJ0"/>
<dbReference type="InterPro" id="IPR011009">
    <property type="entry name" value="Kinase-like_dom_sf"/>
</dbReference>
<evidence type="ECO:0008006" key="3">
    <source>
        <dbReference type="Google" id="ProtNLM"/>
    </source>
</evidence>
<reference evidence="1" key="1">
    <citation type="journal article" date="2023" name="Plant J.">
        <title>Genome sequences and population genomics provide insights into the demographic history, inbreeding, and mutation load of two 'living fossil' tree species of Dipteronia.</title>
        <authorList>
            <person name="Feng Y."/>
            <person name="Comes H.P."/>
            <person name="Chen J."/>
            <person name="Zhu S."/>
            <person name="Lu R."/>
            <person name="Zhang X."/>
            <person name="Li P."/>
            <person name="Qiu J."/>
            <person name="Olsen K.M."/>
            <person name="Qiu Y."/>
        </authorList>
    </citation>
    <scope>NUCLEOTIDE SEQUENCE</scope>
    <source>
        <strain evidence="1">KIB01</strain>
    </source>
</reference>
<dbReference type="SUPFAM" id="SSF56112">
    <property type="entry name" value="Protein kinase-like (PK-like)"/>
    <property type="match status" value="1"/>
</dbReference>
<comment type="caution">
    <text evidence="1">The sequence shown here is derived from an EMBL/GenBank/DDBJ whole genome shotgun (WGS) entry which is preliminary data.</text>
</comment>
<name>A0AAE0CRJ0_9ROSI</name>
<keyword evidence="2" id="KW-1185">Reference proteome</keyword>
<organism evidence="1 2">
    <name type="scientific">Dipteronia dyeriana</name>
    <dbReference type="NCBI Taxonomy" id="168575"/>
    <lineage>
        <taxon>Eukaryota</taxon>
        <taxon>Viridiplantae</taxon>
        <taxon>Streptophyta</taxon>
        <taxon>Embryophyta</taxon>
        <taxon>Tracheophyta</taxon>
        <taxon>Spermatophyta</taxon>
        <taxon>Magnoliopsida</taxon>
        <taxon>eudicotyledons</taxon>
        <taxon>Gunneridae</taxon>
        <taxon>Pentapetalae</taxon>
        <taxon>rosids</taxon>
        <taxon>malvids</taxon>
        <taxon>Sapindales</taxon>
        <taxon>Sapindaceae</taxon>
        <taxon>Hippocastanoideae</taxon>
        <taxon>Acereae</taxon>
        <taxon>Dipteronia</taxon>
    </lineage>
</organism>